<keyword evidence="11" id="KW-1133">Transmembrane helix</keyword>
<keyword evidence="7" id="KW-0067">ATP-binding</keyword>
<dbReference type="EC" id="2.7.13.3" evidence="2"/>
<dbReference type="EMBL" id="CP002106">
    <property type="protein sequence ID" value="ADK67747.1"/>
    <property type="molecule type" value="Genomic_DNA"/>
</dbReference>
<dbReference type="Gene3D" id="3.30.565.10">
    <property type="entry name" value="Histidine kinase-like ATPase, C-terminal domain"/>
    <property type="match status" value="1"/>
</dbReference>
<dbReference type="Proteomes" id="UP000000333">
    <property type="component" value="Chromosome"/>
</dbReference>
<feature type="coiled-coil region" evidence="9">
    <location>
        <begin position="172"/>
        <end position="201"/>
    </location>
</feature>
<keyword evidence="8" id="KW-0902">Two-component regulatory system</keyword>
<dbReference type="RefSeq" id="WP_013251499.1">
    <property type="nucleotide sequence ID" value="NC_014363.1"/>
</dbReference>
<accession>E1QZD3</accession>
<name>E1QZD3_OLSUV</name>
<feature type="transmembrane region" description="Helical" evidence="11">
    <location>
        <begin position="150"/>
        <end position="170"/>
    </location>
</feature>
<dbReference type="OrthoDB" id="3193082at2"/>
<dbReference type="GO" id="GO:0000155">
    <property type="term" value="F:phosphorelay sensor kinase activity"/>
    <property type="evidence" value="ECO:0007669"/>
    <property type="project" value="InterPro"/>
</dbReference>
<evidence type="ECO:0000256" key="1">
    <source>
        <dbReference type="ARBA" id="ARBA00000085"/>
    </source>
</evidence>
<reference evidence="14 15" key="1">
    <citation type="journal article" date="2010" name="Stand. Genomic Sci.">
        <title>Complete genome sequence of Olsenella uli type strain (VPI D76D-27C).</title>
        <authorList>
            <person name="Goker M."/>
            <person name="Held B."/>
            <person name="Lucas S."/>
            <person name="Nolan M."/>
            <person name="Yasawong M."/>
            <person name="Glavina Del Rio T."/>
            <person name="Tice H."/>
            <person name="Cheng J.F."/>
            <person name="Bruce D."/>
            <person name="Detter J.C."/>
            <person name="Tapia R."/>
            <person name="Han C."/>
            <person name="Goodwin L."/>
            <person name="Pitluck S."/>
            <person name="Liolios K."/>
            <person name="Ivanova N."/>
            <person name="Mavromatis K."/>
            <person name="Mikhailova N."/>
            <person name="Pati A."/>
            <person name="Chen A."/>
            <person name="Palaniappan K."/>
            <person name="Land M."/>
            <person name="Hauser L."/>
            <person name="Chang Y.J."/>
            <person name="Jeffries C.D."/>
            <person name="Rohde M."/>
            <person name="Sikorski J."/>
            <person name="Pukall R."/>
            <person name="Woyke T."/>
            <person name="Bristow J."/>
            <person name="Eisen J.A."/>
            <person name="Markowitz V."/>
            <person name="Hugenholtz P."/>
            <person name="Kyrpides N.C."/>
            <person name="Klenk H.P."/>
            <person name="Lapidus A."/>
        </authorList>
    </citation>
    <scope>NUCLEOTIDE SEQUENCE [LARGE SCALE GENOMIC DNA]</scope>
    <source>
        <strain evidence="15">ATCC 49627 / DSM 7084 / CIP 109912 / JCM 12494 / NCIMB 702895 / VPI D76D-27C</strain>
    </source>
</reference>
<dbReference type="Pfam" id="PF02518">
    <property type="entry name" value="HATPase_c"/>
    <property type="match status" value="1"/>
</dbReference>
<evidence type="ECO:0000313" key="15">
    <source>
        <dbReference type="Proteomes" id="UP000000333"/>
    </source>
</evidence>
<feature type="compositionally biased region" description="Gly residues" evidence="10">
    <location>
        <begin position="385"/>
        <end position="396"/>
    </location>
</feature>
<feature type="compositionally biased region" description="Basic and acidic residues" evidence="10">
    <location>
        <begin position="448"/>
        <end position="457"/>
    </location>
</feature>
<evidence type="ECO:0000313" key="14">
    <source>
        <dbReference type="EMBL" id="ADK67747.1"/>
    </source>
</evidence>
<keyword evidence="11" id="KW-0812">Transmembrane</keyword>
<evidence type="ECO:0000256" key="5">
    <source>
        <dbReference type="ARBA" id="ARBA00022741"/>
    </source>
</evidence>
<evidence type="ECO:0000256" key="4">
    <source>
        <dbReference type="ARBA" id="ARBA00022679"/>
    </source>
</evidence>
<gene>
    <name evidence="14" type="ordered locus">Olsu_0632</name>
</gene>
<dbReference type="Gene3D" id="1.20.5.1930">
    <property type="match status" value="1"/>
</dbReference>
<keyword evidence="6 14" id="KW-0418">Kinase</keyword>
<dbReference type="STRING" id="633147.Olsu_0632"/>
<evidence type="ECO:0000256" key="3">
    <source>
        <dbReference type="ARBA" id="ARBA00022553"/>
    </source>
</evidence>
<feature type="region of interest" description="Disordered" evidence="10">
    <location>
        <begin position="374"/>
        <end position="396"/>
    </location>
</feature>
<dbReference type="KEGG" id="ols:Olsu_0632"/>
<dbReference type="PANTHER" id="PTHR24421:SF10">
    <property type="entry name" value="NITRATE_NITRITE SENSOR PROTEIN NARQ"/>
    <property type="match status" value="1"/>
</dbReference>
<feature type="region of interest" description="Disordered" evidence="10">
    <location>
        <begin position="433"/>
        <end position="457"/>
    </location>
</feature>
<evidence type="ECO:0000256" key="10">
    <source>
        <dbReference type="SAM" id="MobiDB-lite"/>
    </source>
</evidence>
<comment type="catalytic activity">
    <reaction evidence="1">
        <text>ATP + protein L-histidine = ADP + protein N-phospho-L-histidine.</text>
        <dbReference type="EC" id="2.7.13.3"/>
    </reaction>
</comment>
<dbReference type="GO" id="GO:0005524">
    <property type="term" value="F:ATP binding"/>
    <property type="evidence" value="ECO:0007669"/>
    <property type="project" value="UniProtKB-KW"/>
</dbReference>
<dbReference type="Pfam" id="PF07730">
    <property type="entry name" value="HisKA_3"/>
    <property type="match status" value="1"/>
</dbReference>
<feature type="domain" description="Signal transduction histidine kinase subgroup 3 dimerisation and phosphoacceptor" evidence="13">
    <location>
        <begin position="207"/>
        <end position="267"/>
    </location>
</feature>
<evidence type="ECO:0000256" key="6">
    <source>
        <dbReference type="ARBA" id="ARBA00022777"/>
    </source>
</evidence>
<evidence type="ECO:0000256" key="8">
    <source>
        <dbReference type="ARBA" id="ARBA00023012"/>
    </source>
</evidence>
<sequence>MFDRLSERWDASPLLQLVAPVLCVAWEAMLFTRLFFIGLPGSPSPSLLLPVLLLLALGCAALFVRHRWPLAVALAEAMSIALLSLMGVTSETGALALVAAYACVARGSQRDALAGTTTIVAAQAFACTQDVMAPTGGAAVGGTASTWGFMLTYVVFLSPTILTIALGAISRLRYDRRRARQAEAAAERARAEELARVAEARDAALRRGRIAAELHDSVGHDLTAIVALSEGLAGTTGDDELDRALASINGLARAGLEDTRRAVRALAGARDAKSAGAAMTGPASDAAEAPHRWDEVEPVLEHVRELGITCALTETGTRPDDARQADLAFSITREALTNAVRHGGRASGGHVGRIVTSWDHRPDGTLALTVRDDGERTAGTPCTAAGGGNGAEEGGRGTGLVRLEEVVRLSGGTFSSGYEDNAGWTVHATIPSQAVPGHRLPPGGKGVRAHDTHHDRR</sequence>
<dbReference type="SUPFAM" id="SSF55874">
    <property type="entry name" value="ATPase domain of HSP90 chaperone/DNA topoisomerase II/histidine kinase"/>
    <property type="match status" value="1"/>
</dbReference>
<dbReference type="GeneID" id="78512053"/>
<proteinExistence type="predicted"/>
<dbReference type="InterPro" id="IPR036890">
    <property type="entry name" value="HATPase_C_sf"/>
</dbReference>
<dbReference type="eggNOG" id="COG4585">
    <property type="taxonomic scope" value="Bacteria"/>
</dbReference>
<organism evidence="14 15">
    <name type="scientific">Olsenella uli (strain ATCC 49627 / DSM 7084 / CCUG 31166 / CIP 109912 / JCM 12494 / LMG 11480 / NCIMB 702895 / VPI D76D-27C)</name>
    <name type="common">Lactobacillus uli</name>
    <dbReference type="NCBI Taxonomy" id="633147"/>
    <lineage>
        <taxon>Bacteria</taxon>
        <taxon>Bacillati</taxon>
        <taxon>Actinomycetota</taxon>
        <taxon>Coriobacteriia</taxon>
        <taxon>Coriobacteriales</taxon>
        <taxon>Atopobiaceae</taxon>
        <taxon>Olsenella</taxon>
    </lineage>
</organism>
<feature type="domain" description="Histidine kinase/HSP90-like ATPase" evidence="12">
    <location>
        <begin position="328"/>
        <end position="432"/>
    </location>
</feature>
<protein>
    <recommendedName>
        <fullName evidence="2">histidine kinase</fullName>
        <ecNumber evidence="2">2.7.13.3</ecNumber>
    </recommendedName>
</protein>
<evidence type="ECO:0000256" key="9">
    <source>
        <dbReference type="SAM" id="Coils"/>
    </source>
</evidence>
<keyword evidence="3" id="KW-0597">Phosphoprotein</keyword>
<feature type="transmembrane region" description="Helical" evidence="11">
    <location>
        <begin position="12"/>
        <end position="35"/>
    </location>
</feature>
<dbReference type="HOGENOM" id="CLU_000445_20_14_11"/>
<evidence type="ECO:0000256" key="2">
    <source>
        <dbReference type="ARBA" id="ARBA00012438"/>
    </source>
</evidence>
<keyword evidence="15" id="KW-1185">Reference proteome</keyword>
<dbReference type="InterPro" id="IPR050482">
    <property type="entry name" value="Sensor_HK_TwoCompSys"/>
</dbReference>
<feature type="transmembrane region" description="Helical" evidence="11">
    <location>
        <begin position="47"/>
        <end position="64"/>
    </location>
</feature>
<dbReference type="GO" id="GO:0016020">
    <property type="term" value="C:membrane"/>
    <property type="evidence" value="ECO:0007669"/>
    <property type="project" value="InterPro"/>
</dbReference>
<dbReference type="AlphaFoldDB" id="E1QZD3"/>
<dbReference type="GO" id="GO:0046983">
    <property type="term" value="F:protein dimerization activity"/>
    <property type="evidence" value="ECO:0007669"/>
    <property type="project" value="InterPro"/>
</dbReference>
<evidence type="ECO:0000259" key="12">
    <source>
        <dbReference type="Pfam" id="PF02518"/>
    </source>
</evidence>
<keyword evidence="9" id="KW-0175">Coiled coil</keyword>
<evidence type="ECO:0000256" key="7">
    <source>
        <dbReference type="ARBA" id="ARBA00022840"/>
    </source>
</evidence>
<dbReference type="InterPro" id="IPR003594">
    <property type="entry name" value="HATPase_dom"/>
</dbReference>
<keyword evidence="4" id="KW-0808">Transferase</keyword>
<evidence type="ECO:0000256" key="11">
    <source>
        <dbReference type="SAM" id="Phobius"/>
    </source>
</evidence>
<dbReference type="PATRIC" id="fig|633147.7.peg.920"/>
<keyword evidence="5" id="KW-0547">Nucleotide-binding</keyword>
<keyword evidence="11" id="KW-0472">Membrane</keyword>
<dbReference type="PANTHER" id="PTHR24421">
    <property type="entry name" value="NITRATE/NITRITE SENSOR PROTEIN NARX-RELATED"/>
    <property type="match status" value="1"/>
</dbReference>
<evidence type="ECO:0000259" key="13">
    <source>
        <dbReference type="Pfam" id="PF07730"/>
    </source>
</evidence>
<dbReference type="InterPro" id="IPR011712">
    <property type="entry name" value="Sig_transdc_His_kin_sub3_dim/P"/>
</dbReference>